<comment type="caution">
    <text evidence="5">The sequence shown here is derived from an EMBL/GenBank/DDBJ whole genome shotgun (WGS) entry which is preliminary data.</text>
</comment>
<sequence length="527" mass="58282">MSQTLDEVAAGRPSPAEPTVREIDHLVVGAGFAGLCTAIKLAEDGEHDFVVLEKGDDVGGTWRDNTYPGAACDVPSQLYSFSFAPNPDWTSSFSPQPEIQAYLRRVARESGTLDRFRFGTRVEDATWDDEAARWTVRATRDGASETWSARTLVVGAGGLSEPRLPDIEGIGSFAGHLFHSARWDHDVDLTGKRVAVIGTGASAIQIVPEVQKVAARLDVHQRTAPWVIPRSDRRYSALERAALRHLPGLQRAYRTGVYWARETYVPAFTFAPGIAFPARKLAEANIARGISDPDLRERVTPHFALGCKRVLISNAYYPALDADNVELVTDRIARVRPTSVVTTDGTGREVEREVDVIVVATGFHTTDLPITEHLVGRRGRTLADRWRESGMAAYKGTTVPEFPNLFLLVGPNTGLGHSSMVFMIESQVQYLREALRTMRLNAYAAVEPREDVAARWNSRLQQRMKRTVWHRGGCSSWYLDEHGRNTTLWPRTTFGFRAALRAFDTAAYAVRGAPTPAPATQMEDVPA</sequence>
<accession>A0ABT8EPG6</accession>
<protein>
    <submittedName>
        <fullName evidence="5">NAD(P)/FAD-dependent oxidoreductase</fullName>
        <ecNumber evidence="5">1.14.13.-</ecNumber>
    </submittedName>
</protein>
<dbReference type="EC" id="1.14.13.-" evidence="5"/>
<organism evidence="5 6">
    <name type="scientific">Nocardioides abyssi</name>
    <dbReference type="NCBI Taxonomy" id="3058370"/>
    <lineage>
        <taxon>Bacteria</taxon>
        <taxon>Bacillati</taxon>
        <taxon>Actinomycetota</taxon>
        <taxon>Actinomycetes</taxon>
        <taxon>Propionibacteriales</taxon>
        <taxon>Nocardioidaceae</taxon>
        <taxon>Nocardioides</taxon>
    </lineage>
</organism>
<dbReference type="InterPro" id="IPR036188">
    <property type="entry name" value="FAD/NAD-bd_sf"/>
</dbReference>
<dbReference type="Proteomes" id="UP001168537">
    <property type="component" value="Unassembled WGS sequence"/>
</dbReference>
<name>A0ABT8EPG6_9ACTN</name>
<dbReference type="Gene3D" id="3.50.50.60">
    <property type="entry name" value="FAD/NAD(P)-binding domain"/>
    <property type="match status" value="2"/>
</dbReference>
<evidence type="ECO:0000256" key="2">
    <source>
        <dbReference type="ARBA" id="ARBA00022630"/>
    </source>
</evidence>
<dbReference type="InterPro" id="IPR051209">
    <property type="entry name" value="FAD-bind_Monooxygenase_sf"/>
</dbReference>
<dbReference type="SUPFAM" id="SSF51905">
    <property type="entry name" value="FAD/NAD(P)-binding domain"/>
    <property type="match status" value="1"/>
</dbReference>
<keyword evidence="3" id="KW-0274">FAD</keyword>
<dbReference type="EMBL" id="JAUHJR010000001">
    <property type="protein sequence ID" value="MDN4160042.1"/>
    <property type="molecule type" value="Genomic_DNA"/>
</dbReference>
<dbReference type="InterPro" id="IPR020946">
    <property type="entry name" value="Flavin_mOase-like"/>
</dbReference>
<keyword evidence="4 5" id="KW-0560">Oxidoreductase</keyword>
<evidence type="ECO:0000256" key="1">
    <source>
        <dbReference type="ARBA" id="ARBA00010139"/>
    </source>
</evidence>
<dbReference type="GO" id="GO:0016491">
    <property type="term" value="F:oxidoreductase activity"/>
    <property type="evidence" value="ECO:0007669"/>
    <property type="project" value="UniProtKB-KW"/>
</dbReference>
<dbReference type="PRINTS" id="PR00411">
    <property type="entry name" value="PNDRDTASEI"/>
</dbReference>
<evidence type="ECO:0000313" key="5">
    <source>
        <dbReference type="EMBL" id="MDN4160042.1"/>
    </source>
</evidence>
<keyword evidence="2" id="KW-0285">Flavoprotein</keyword>
<evidence type="ECO:0000256" key="4">
    <source>
        <dbReference type="ARBA" id="ARBA00023002"/>
    </source>
</evidence>
<gene>
    <name evidence="5" type="ORF">QWY29_01645</name>
</gene>
<dbReference type="RefSeq" id="WP_300958913.1">
    <property type="nucleotide sequence ID" value="NZ_JAUHJR010000001.1"/>
</dbReference>
<dbReference type="PANTHER" id="PTHR42877">
    <property type="entry name" value="L-ORNITHINE N(5)-MONOOXYGENASE-RELATED"/>
    <property type="match status" value="1"/>
</dbReference>
<reference evidence="5" key="1">
    <citation type="submission" date="2023-06" db="EMBL/GenBank/DDBJ databases">
        <title>Draft genome sequence of Nocardioides sp. SOB72.</title>
        <authorList>
            <person name="Zhang G."/>
        </authorList>
    </citation>
    <scope>NUCLEOTIDE SEQUENCE</scope>
    <source>
        <strain evidence="5">SOB72</strain>
    </source>
</reference>
<keyword evidence="6" id="KW-1185">Reference proteome</keyword>
<comment type="similarity">
    <text evidence="1">Belongs to the FAD-binding monooxygenase family.</text>
</comment>
<evidence type="ECO:0000256" key="3">
    <source>
        <dbReference type="ARBA" id="ARBA00022827"/>
    </source>
</evidence>
<proteinExistence type="inferred from homology"/>
<evidence type="ECO:0000313" key="6">
    <source>
        <dbReference type="Proteomes" id="UP001168537"/>
    </source>
</evidence>
<dbReference type="PANTHER" id="PTHR42877:SF4">
    <property type="entry name" value="FAD_NAD(P)-BINDING DOMAIN-CONTAINING PROTEIN-RELATED"/>
    <property type="match status" value="1"/>
</dbReference>
<dbReference type="Pfam" id="PF00743">
    <property type="entry name" value="FMO-like"/>
    <property type="match status" value="1"/>
</dbReference>